<dbReference type="Pfam" id="PF11913">
    <property type="entry name" value="DUF3431"/>
    <property type="match status" value="1"/>
</dbReference>
<feature type="region of interest" description="Disordered" evidence="1">
    <location>
        <begin position="111"/>
        <end position="135"/>
    </location>
</feature>
<dbReference type="PANTHER" id="PTHR37490:SF3">
    <property type="entry name" value="DUF3431 DOMAIN CONTAINING PROTEIN"/>
    <property type="match status" value="1"/>
</dbReference>
<organism evidence="2 3">
    <name type="scientific">Oculimacula yallundae</name>
    <dbReference type="NCBI Taxonomy" id="86028"/>
    <lineage>
        <taxon>Eukaryota</taxon>
        <taxon>Fungi</taxon>
        <taxon>Dikarya</taxon>
        <taxon>Ascomycota</taxon>
        <taxon>Pezizomycotina</taxon>
        <taxon>Leotiomycetes</taxon>
        <taxon>Helotiales</taxon>
        <taxon>Ploettnerulaceae</taxon>
        <taxon>Oculimacula</taxon>
    </lineage>
</organism>
<feature type="compositionally biased region" description="Polar residues" evidence="1">
    <location>
        <begin position="120"/>
        <end position="129"/>
    </location>
</feature>
<evidence type="ECO:0000313" key="3">
    <source>
        <dbReference type="Proteomes" id="UP001595075"/>
    </source>
</evidence>
<protein>
    <submittedName>
        <fullName evidence="2">Uncharacterized protein</fullName>
    </submittedName>
</protein>
<proteinExistence type="predicted"/>
<sequence>MFSGEDGNNGKYIGRVGIEVPLPEWKEQAGDIEQHNAVKPCFRPNSTYCFHRFLQNPLSDNFKRPVSLMAFKLPLANRPIFRRWAPLLCFLVIATLLWTYSPARRRQWSKSFGRPRSHTSDSSNTTSAYHSKRPYTSIGDNKSSYISTTKPIFQPVIVKPVGQPYTRTLIIPRTESENTDWVQEYFDKDEYFDYKIYVVDDATASLFPPKNKGHEVMVYLTYIIDHYHNLSDVNIFMHSHRKAWHNNELLDSDAVQVVSRLSSDRVQREGYMNLRCQWDPGCPGWMRPGSVEEDVGKQEQTMLAKSWSELFPEDPIPNVLAQPCCAQFAVSGDRIRSLPRERYVFFRDWLLGTNLSDYFSGRVFEYIWQFVFTGVNVMCPREHVCYCDGFGVCFGGEAEYVAYQEKVRQRKVMEEELRIWNELNTKWNAGDKTIDQPEVGKDTNLREKIDSNLQWCELKLGEGKERGDVAKYRAQEVGRMWNEGDGF</sequence>
<gene>
    <name evidence="2" type="ORF">VTL71DRAFT_8284</name>
</gene>
<reference evidence="2 3" key="1">
    <citation type="journal article" date="2024" name="Commun. Biol.">
        <title>Comparative genomic analysis of thermophilic fungi reveals convergent evolutionary adaptations and gene losses.</title>
        <authorList>
            <person name="Steindorff A.S."/>
            <person name="Aguilar-Pontes M.V."/>
            <person name="Robinson A.J."/>
            <person name="Andreopoulos B."/>
            <person name="LaButti K."/>
            <person name="Kuo A."/>
            <person name="Mondo S."/>
            <person name="Riley R."/>
            <person name="Otillar R."/>
            <person name="Haridas S."/>
            <person name="Lipzen A."/>
            <person name="Grimwood J."/>
            <person name="Schmutz J."/>
            <person name="Clum A."/>
            <person name="Reid I.D."/>
            <person name="Moisan M.C."/>
            <person name="Butler G."/>
            <person name="Nguyen T.T.M."/>
            <person name="Dewar K."/>
            <person name="Conant G."/>
            <person name="Drula E."/>
            <person name="Henrissat B."/>
            <person name="Hansel C."/>
            <person name="Singer S."/>
            <person name="Hutchinson M.I."/>
            <person name="de Vries R.P."/>
            <person name="Natvig D.O."/>
            <person name="Powell A.J."/>
            <person name="Tsang A."/>
            <person name="Grigoriev I.V."/>
        </authorList>
    </citation>
    <scope>NUCLEOTIDE SEQUENCE [LARGE SCALE GENOMIC DNA]</scope>
    <source>
        <strain evidence="2 3">CBS 494.80</strain>
    </source>
</reference>
<name>A0ABR4CZE2_9HELO</name>
<accession>A0ABR4CZE2</accession>
<keyword evidence="3" id="KW-1185">Reference proteome</keyword>
<dbReference type="InterPro" id="IPR021838">
    <property type="entry name" value="DUF3431"/>
</dbReference>
<evidence type="ECO:0000256" key="1">
    <source>
        <dbReference type="SAM" id="MobiDB-lite"/>
    </source>
</evidence>
<evidence type="ECO:0000313" key="2">
    <source>
        <dbReference type="EMBL" id="KAL2074506.1"/>
    </source>
</evidence>
<dbReference type="PANTHER" id="PTHR37490">
    <property type="entry name" value="EXPRESSED PROTEIN"/>
    <property type="match status" value="1"/>
</dbReference>
<dbReference type="EMBL" id="JAZHXI010000002">
    <property type="protein sequence ID" value="KAL2074506.1"/>
    <property type="molecule type" value="Genomic_DNA"/>
</dbReference>
<dbReference type="Proteomes" id="UP001595075">
    <property type="component" value="Unassembled WGS sequence"/>
</dbReference>
<comment type="caution">
    <text evidence="2">The sequence shown here is derived from an EMBL/GenBank/DDBJ whole genome shotgun (WGS) entry which is preliminary data.</text>
</comment>